<evidence type="ECO:0000256" key="2">
    <source>
        <dbReference type="ARBA" id="ARBA00022723"/>
    </source>
</evidence>
<dbReference type="AlphaFoldDB" id="A0A4R6JTI8"/>
<evidence type="ECO:0000256" key="6">
    <source>
        <dbReference type="PIRSR" id="PIRSR610300-51"/>
    </source>
</evidence>
<dbReference type="GO" id="GO:0016702">
    <property type="term" value="F:oxidoreductase activity, acting on single donors with incorporation of molecular oxygen, incorporation of two atoms of oxygen"/>
    <property type="evidence" value="ECO:0007669"/>
    <property type="project" value="InterPro"/>
</dbReference>
<evidence type="ECO:0000313" key="7">
    <source>
        <dbReference type="EMBL" id="TDO39092.1"/>
    </source>
</evidence>
<feature type="binding site" evidence="6">
    <location>
        <position position="72"/>
    </location>
    <ligand>
        <name>Fe cation</name>
        <dbReference type="ChEBI" id="CHEBI:24875"/>
        <note>catalytic</note>
    </ligand>
</feature>
<reference evidence="7 8" key="1">
    <citation type="submission" date="2019-03" db="EMBL/GenBank/DDBJ databases">
        <title>Sequencing the genomes of 1000 actinobacteria strains.</title>
        <authorList>
            <person name="Klenk H.-P."/>
        </authorList>
    </citation>
    <scope>NUCLEOTIDE SEQUENCE [LARGE SCALE GENOMIC DNA]</scope>
    <source>
        <strain evidence="7 8">DSM 43805</strain>
    </source>
</reference>
<keyword evidence="2 6" id="KW-0479">Metal-binding</keyword>
<dbReference type="OrthoDB" id="4217976at2"/>
<evidence type="ECO:0000256" key="4">
    <source>
        <dbReference type="ARBA" id="ARBA00023002"/>
    </source>
</evidence>
<sequence length="165" mass="18095">MYVNEGTPVTAVGTRPDHLAIAGRFAAAPETWPVAPRYNPVDRWYHRLHVAHDHEVWLLTWLPGQGTEWHDHGGSAGAFHVFSGTLTEDTVALADGHAPRVSSRELGEGAGRRFGSHHVHRMTNRSPRPAVSVHVYGPALTTMTKYRVGAAGLEVLEVERAGAQW</sequence>
<dbReference type="GO" id="GO:0008198">
    <property type="term" value="F:ferrous iron binding"/>
    <property type="evidence" value="ECO:0007669"/>
    <property type="project" value="TreeGrafter"/>
</dbReference>
<gene>
    <name evidence="7" type="ORF">C8E87_2767</name>
</gene>
<evidence type="ECO:0000256" key="5">
    <source>
        <dbReference type="ARBA" id="ARBA00023004"/>
    </source>
</evidence>
<evidence type="ECO:0008006" key="9">
    <source>
        <dbReference type="Google" id="ProtNLM"/>
    </source>
</evidence>
<evidence type="ECO:0000256" key="3">
    <source>
        <dbReference type="ARBA" id="ARBA00022964"/>
    </source>
</evidence>
<protein>
    <recommendedName>
        <fullName evidence="9">Cysteine dioxygenase type I</fullName>
    </recommendedName>
</protein>
<evidence type="ECO:0000256" key="1">
    <source>
        <dbReference type="ARBA" id="ARBA00006622"/>
    </source>
</evidence>
<comment type="similarity">
    <text evidence="1">Belongs to the cysteine dioxygenase family.</text>
</comment>
<dbReference type="InterPro" id="IPR011051">
    <property type="entry name" value="RmlC_Cupin_sf"/>
</dbReference>
<keyword evidence="8" id="KW-1185">Reference proteome</keyword>
<name>A0A4R6JTI8_9ACTN</name>
<dbReference type="CDD" id="cd10548">
    <property type="entry name" value="cupin_CDO"/>
    <property type="match status" value="1"/>
</dbReference>
<keyword evidence="4" id="KW-0560">Oxidoreductase</keyword>
<dbReference type="Proteomes" id="UP000294901">
    <property type="component" value="Unassembled WGS sequence"/>
</dbReference>
<comment type="caution">
    <text evidence="7">The sequence shown here is derived from an EMBL/GenBank/DDBJ whole genome shotgun (WGS) entry which is preliminary data.</text>
</comment>
<evidence type="ECO:0000313" key="8">
    <source>
        <dbReference type="Proteomes" id="UP000294901"/>
    </source>
</evidence>
<keyword evidence="3" id="KW-0223">Dioxygenase</keyword>
<dbReference type="Pfam" id="PF05995">
    <property type="entry name" value="CDO_I"/>
    <property type="match status" value="1"/>
</dbReference>
<feature type="binding site" evidence="6">
    <location>
        <position position="70"/>
    </location>
    <ligand>
        <name>Fe cation</name>
        <dbReference type="ChEBI" id="CHEBI:24875"/>
        <note>catalytic</note>
    </ligand>
</feature>
<organism evidence="7 8">
    <name type="scientific">Paractinoplanes brasiliensis</name>
    <dbReference type="NCBI Taxonomy" id="52695"/>
    <lineage>
        <taxon>Bacteria</taxon>
        <taxon>Bacillati</taxon>
        <taxon>Actinomycetota</taxon>
        <taxon>Actinomycetes</taxon>
        <taxon>Micromonosporales</taxon>
        <taxon>Micromonosporaceae</taxon>
        <taxon>Paractinoplanes</taxon>
    </lineage>
</organism>
<dbReference type="PANTHER" id="PTHR12918">
    <property type="entry name" value="CYSTEINE DIOXYGENASE"/>
    <property type="match status" value="1"/>
</dbReference>
<dbReference type="InterPro" id="IPR010300">
    <property type="entry name" value="CDO_1"/>
</dbReference>
<keyword evidence="5 6" id="KW-0408">Iron</keyword>
<dbReference type="SUPFAM" id="SSF51182">
    <property type="entry name" value="RmlC-like cupins"/>
    <property type="match status" value="1"/>
</dbReference>
<dbReference type="PANTHER" id="PTHR12918:SF1">
    <property type="entry name" value="CYSTEINE DIOXYGENASE TYPE 1"/>
    <property type="match status" value="1"/>
</dbReference>
<dbReference type="InterPro" id="IPR014710">
    <property type="entry name" value="RmlC-like_jellyroll"/>
</dbReference>
<feature type="binding site" evidence="6">
    <location>
        <position position="120"/>
    </location>
    <ligand>
        <name>Fe cation</name>
        <dbReference type="ChEBI" id="CHEBI:24875"/>
        <note>catalytic</note>
    </ligand>
</feature>
<dbReference type="EMBL" id="SNWR01000001">
    <property type="protein sequence ID" value="TDO39092.1"/>
    <property type="molecule type" value="Genomic_DNA"/>
</dbReference>
<dbReference type="Gene3D" id="2.60.120.10">
    <property type="entry name" value="Jelly Rolls"/>
    <property type="match status" value="1"/>
</dbReference>
<accession>A0A4R6JTI8</accession>
<proteinExistence type="inferred from homology"/>